<dbReference type="EMBL" id="CADEAL010004422">
    <property type="protein sequence ID" value="CAB1459225.1"/>
    <property type="molecule type" value="Genomic_DNA"/>
</dbReference>
<protein>
    <submittedName>
        <fullName evidence="1">Uncharacterized protein</fullName>
    </submittedName>
</protein>
<evidence type="ECO:0000313" key="2">
    <source>
        <dbReference type="Proteomes" id="UP001153269"/>
    </source>
</evidence>
<comment type="caution">
    <text evidence="1">The sequence shown here is derived from an EMBL/GenBank/DDBJ whole genome shotgun (WGS) entry which is preliminary data.</text>
</comment>
<reference evidence="1" key="1">
    <citation type="submission" date="2020-03" db="EMBL/GenBank/DDBJ databases">
        <authorList>
            <person name="Weist P."/>
        </authorList>
    </citation>
    <scope>NUCLEOTIDE SEQUENCE</scope>
</reference>
<proteinExistence type="predicted"/>
<sequence>MTGSAGAGCRGDTSRFRMEGVDGVGGDDLLSADTDFMPGMLCSHTGLSPVRGGVLGGWELATCTACVSLTSHYQQEKHPGHVQVEWLHSPNLLRSLVTLNVC</sequence>
<evidence type="ECO:0000313" key="1">
    <source>
        <dbReference type="EMBL" id="CAB1459225.1"/>
    </source>
</evidence>
<name>A0A9N7ZCE8_PLEPL</name>
<dbReference type="AlphaFoldDB" id="A0A9N7ZCE8"/>
<dbReference type="Proteomes" id="UP001153269">
    <property type="component" value="Unassembled WGS sequence"/>
</dbReference>
<gene>
    <name evidence="1" type="ORF">PLEPLA_LOCUS47062</name>
</gene>
<keyword evidence="2" id="KW-1185">Reference proteome</keyword>
<accession>A0A9N7ZCE8</accession>
<organism evidence="1 2">
    <name type="scientific">Pleuronectes platessa</name>
    <name type="common">European plaice</name>
    <dbReference type="NCBI Taxonomy" id="8262"/>
    <lineage>
        <taxon>Eukaryota</taxon>
        <taxon>Metazoa</taxon>
        <taxon>Chordata</taxon>
        <taxon>Craniata</taxon>
        <taxon>Vertebrata</taxon>
        <taxon>Euteleostomi</taxon>
        <taxon>Actinopterygii</taxon>
        <taxon>Neopterygii</taxon>
        <taxon>Teleostei</taxon>
        <taxon>Neoteleostei</taxon>
        <taxon>Acanthomorphata</taxon>
        <taxon>Carangaria</taxon>
        <taxon>Pleuronectiformes</taxon>
        <taxon>Pleuronectoidei</taxon>
        <taxon>Pleuronectidae</taxon>
        <taxon>Pleuronectes</taxon>
    </lineage>
</organism>